<dbReference type="SUPFAM" id="SSF47336">
    <property type="entry name" value="ACP-like"/>
    <property type="match status" value="1"/>
</dbReference>
<dbReference type="InterPro" id="IPR020806">
    <property type="entry name" value="PKS_PP-bd"/>
</dbReference>
<sequence length="84" mass="9603">MAISNKQSQTAETIQSWLINEFAERLELSQDEIDVNEPFDNYDLTSAETMILLGKLEKWLGIKLNPTLIFNYPTIAELGDRLAE</sequence>
<dbReference type="PROSITE" id="PS50075">
    <property type="entry name" value="CARRIER"/>
    <property type="match status" value="1"/>
</dbReference>
<dbReference type="GO" id="GO:0031177">
    <property type="term" value="F:phosphopantetheine binding"/>
    <property type="evidence" value="ECO:0007669"/>
    <property type="project" value="InterPro"/>
</dbReference>
<dbReference type="OrthoDB" id="425617at2"/>
<dbReference type="AlphaFoldDB" id="A0A139X737"/>
<evidence type="ECO:0000313" key="4">
    <source>
        <dbReference type="EMBL" id="KYC40475.1"/>
    </source>
</evidence>
<name>A0A139X737_9CYAN</name>
<dbReference type="SMART" id="SM00823">
    <property type="entry name" value="PKS_PP"/>
    <property type="match status" value="1"/>
</dbReference>
<evidence type="ECO:0000256" key="2">
    <source>
        <dbReference type="ARBA" id="ARBA00022553"/>
    </source>
</evidence>
<dbReference type="Proteomes" id="UP000076925">
    <property type="component" value="Unassembled WGS sequence"/>
</dbReference>
<evidence type="ECO:0000259" key="3">
    <source>
        <dbReference type="PROSITE" id="PS50075"/>
    </source>
</evidence>
<protein>
    <submittedName>
        <fullName evidence="4">Polyketide synthase</fullName>
    </submittedName>
</protein>
<dbReference type="EMBL" id="ANNX02000028">
    <property type="protein sequence ID" value="KYC40475.1"/>
    <property type="molecule type" value="Genomic_DNA"/>
</dbReference>
<keyword evidence="2" id="KW-0597">Phosphoprotein</keyword>
<dbReference type="InterPro" id="IPR009081">
    <property type="entry name" value="PP-bd_ACP"/>
</dbReference>
<organism evidence="4 5">
    <name type="scientific">Scytonema hofmannii PCC 7110</name>
    <dbReference type="NCBI Taxonomy" id="128403"/>
    <lineage>
        <taxon>Bacteria</taxon>
        <taxon>Bacillati</taxon>
        <taxon>Cyanobacteriota</taxon>
        <taxon>Cyanophyceae</taxon>
        <taxon>Nostocales</taxon>
        <taxon>Scytonemataceae</taxon>
        <taxon>Scytonema</taxon>
    </lineage>
</organism>
<comment type="caution">
    <text evidence="4">The sequence shown here is derived from an EMBL/GenBank/DDBJ whole genome shotgun (WGS) entry which is preliminary data.</text>
</comment>
<dbReference type="Gene3D" id="1.10.1200.10">
    <property type="entry name" value="ACP-like"/>
    <property type="match status" value="1"/>
</dbReference>
<keyword evidence="1" id="KW-0596">Phosphopantetheine</keyword>
<proteinExistence type="predicted"/>
<reference evidence="4 5" key="1">
    <citation type="journal article" date="2013" name="Genome Biol. Evol.">
        <title>Genomes of Stigonematalean cyanobacteria (subsection V) and the evolution of oxygenic photosynthesis from prokaryotes to plastids.</title>
        <authorList>
            <person name="Dagan T."/>
            <person name="Roettger M."/>
            <person name="Stucken K."/>
            <person name="Landan G."/>
            <person name="Koch R."/>
            <person name="Major P."/>
            <person name="Gould S.B."/>
            <person name="Goremykin V.V."/>
            <person name="Rippka R."/>
            <person name="Tandeau de Marsac N."/>
            <person name="Gugger M."/>
            <person name="Lockhart P.J."/>
            <person name="Allen J.F."/>
            <person name="Brune I."/>
            <person name="Maus I."/>
            <person name="Puhler A."/>
            <person name="Martin W.F."/>
        </authorList>
    </citation>
    <scope>NUCLEOTIDE SEQUENCE [LARGE SCALE GENOMIC DNA]</scope>
    <source>
        <strain evidence="4 5">PCC 7110</strain>
    </source>
</reference>
<keyword evidence="5" id="KW-1185">Reference proteome</keyword>
<feature type="domain" description="Carrier" evidence="3">
    <location>
        <begin position="9"/>
        <end position="84"/>
    </location>
</feature>
<accession>A0A139X737</accession>
<dbReference type="InterPro" id="IPR036736">
    <property type="entry name" value="ACP-like_sf"/>
</dbReference>
<dbReference type="RefSeq" id="WP_017746872.1">
    <property type="nucleotide sequence ID" value="NZ_KQ976354.1"/>
</dbReference>
<dbReference type="STRING" id="128403.WA1_26490"/>
<evidence type="ECO:0000256" key="1">
    <source>
        <dbReference type="ARBA" id="ARBA00022450"/>
    </source>
</evidence>
<gene>
    <name evidence="4" type="ORF">WA1_26490</name>
</gene>
<dbReference type="Pfam" id="PF00550">
    <property type="entry name" value="PP-binding"/>
    <property type="match status" value="1"/>
</dbReference>
<evidence type="ECO:0000313" key="5">
    <source>
        <dbReference type="Proteomes" id="UP000076925"/>
    </source>
</evidence>